<organism evidence="1 2">
    <name type="scientific">Botrytis porri</name>
    <dbReference type="NCBI Taxonomy" id="87229"/>
    <lineage>
        <taxon>Eukaryota</taxon>
        <taxon>Fungi</taxon>
        <taxon>Dikarya</taxon>
        <taxon>Ascomycota</taxon>
        <taxon>Pezizomycotina</taxon>
        <taxon>Leotiomycetes</taxon>
        <taxon>Helotiales</taxon>
        <taxon>Sclerotiniaceae</taxon>
        <taxon>Botrytis</taxon>
    </lineage>
</organism>
<evidence type="ECO:0000313" key="2">
    <source>
        <dbReference type="Proteomes" id="UP000297280"/>
    </source>
</evidence>
<evidence type="ECO:0000313" key="1">
    <source>
        <dbReference type="EMBL" id="TGO92493.1"/>
    </source>
</evidence>
<name>A0A4Z1L791_9HELO</name>
<dbReference type="EMBL" id="PQXO01000002">
    <property type="protein sequence ID" value="TGO92493.1"/>
    <property type="molecule type" value="Genomic_DNA"/>
</dbReference>
<dbReference type="Proteomes" id="UP000297280">
    <property type="component" value="Unassembled WGS sequence"/>
</dbReference>
<sequence>MSKNLIVYDHTIQDQKEILLRIKLLRETEQASAMAPAAMNEKLLEAAHNDVQNSSFEERISQTGDESLNFRRASIWKQVPLCAVFRKTVSPIASDRAAPPDWAHVKKPVTIGMSLGVTRN</sequence>
<accession>A0A4Z1L791</accession>
<keyword evidence="2" id="KW-1185">Reference proteome</keyword>
<comment type="caution">
    <text evidence="1">The sequence shown here is derived from an EMBL/GenBank/DDBJ whole genome shotgun (WGS) entry which is preliminary data.</text>
</comment>
<reference evidence="1 2" key="1">
    <citation type="submission" date="2017-12" db="EMBL/GenBank/DDBJ databases">
        <title>Comparative genomics of Botrytis spp.</title>
        <authorList>
            <person name="Valero-Jimenez C.A."/>
            <person name="Tapia P."/>
            <person name="Veloso J."/>
            <person name="Silva-Moreno E."/>
            <person name="Staats M."/>
            <person name="Valdes J.H."/>
            <person name="Van Kan J.A.L."/>
        </authorList>
    </citation>
    <scope>NUCLEOTIDE SEQUENCE [LARGE SCALE GENOMIC DNA]</scope>
    <source>
        <strain evidence="1 2">MUCL3349</strain>
    </source>
</reference>
<proteinExistence type="predicted"/>
<dbReference type="AlphaFoldDB" id="A0A4Z1L791"/>
<gene>
    <name evidence="1" type="ORF">BPOR_0002g00400</name>
</gene>
<protein>
    <submittedName>
        <fullName evidence="1">Uncharacterized protein</fullName>
    </submittedName>
</protein>